<comment type="caution">
    <text evidence="1">The sequence shown here is derived from an EMBL/GenBank/DDBJ whole genome shotgun (WGS) entry which is preliminary data.</text>
</comment>
<gene>
    <name evidence="1" type="ORF">C8F04DRAFT_1187720</name>
</gene>
<dbReference type="EMBL" id="JARJCM010000101">
    <property type="protein sequence ID" value="KAJ7029507.1"/>
    <property type="molecule type" value="Genomic_DNA"/>
</dbReference>
<accession>A0AAD6SLS9</accession>
<proteinExistence type="predicted"/>
<name>A0AAD6SLS9_9AGAR</name>
<sequence length="323" mass="35790">MIEDRDYDLGEVCGPDSRFRLCLIPWGGAWPRAVVTKDKSVVLILGGCSRGGYWKRDVINPANEACEQVLASVRQSAEEIAAKAPVVLTAGVGEHFNQERPARPAYGALLNTLVFMQFFAVYGVRRLIGYGNRLLELYCYAAFVGLETQKEQFLELQPDVLYPCPSSVFSAATLELGGPHLRATNSGHEPTTWSILVALGNFVPRLGGHIILWDLGFVVSFPPGSCILLPTGLIRYSFVKVREGKTRYSVVQFAGSGVTRWLQNGRRTDIDFSANASREQHQAHEARRELAQDALLNAFPLSSELPEDFVRVPFYGPPPQFDE</sequence>
<dbReference type="Gene3D" id="3.60.130.30">
    <property type="match status" value="1"/>
</dbReference>
<evidence type="ECO:0000313" key="2">
    <source>
        <dbReference type="Proteomes" id="UP001218188"/>
    </source>
</evidence>
<evidence type="ECO:0000313" key="1">
    <source>
        <dbReference type="EMBL" id="KAJ7029507.1"/>
    </source>
</evidence>
<dbReference type="Proteomes" id="UP001218188">
    <property type="component" value="Unassembled WGS sequence"/>
</dbReference>
<dbReference type="AlphaFoldDB" id="A0AAD6SLS9"/>
<protein>
    <submittedName>
        <fullName evidence="1">Uncharacterized protein</fullName>
    </submittedName>
</protein>
<keyword evidence="2" id="KW-1185">Reference proteome</keyword>
<organism evidence="1 2">
    <name type="scientific">Mycena alexandri</name>
    <dbReference type="NCBI Taxonomy" id="1745969"/>
    <lineage>
        <taxon>Eukaryota</taxon>
        <taxon>Fungi</taxon>
        <taxon>Dikarya</taxon>
        <taxon>Basidiomycota</taxon>
        <taxon>Agaricomycotina</taxon>
        <taxon>Agaricomycetes</taxon>
        <taxon>Agaricomycetidae</taxon>
        <taxon>Agaricales</taxon>
        <taxon>Marasmiineae</taxon>
        <taxon>Mycenaceae</taxon>
        <taxon>Mycena</taxon>
    </lineage>
</organism>
<reference evidence="1" key="1">
    <citation type="submission" date="2023-03" db="EMBL/GenBank/DDBJ databases">
        <title>Massive genome expansion in bonnet fungi (Mycena s.s.) driven by repeated elements and novel gene families across ecological guilds.</title>
        <authorList>
            <consortium name="Lawrence Berkeley National Laboratory"/>
            <person name="Harder C.B."/>
            <person name="Miyauchi S."/>
            <person name="Viragh M."/>
            <person name="Kuo A."/>
            <person name="Thoen E."/>
            <person name="Andreopoulos B."/>
            <person name="Lu D."/>
            <person name="Skrede I."/>
            <person name="Drula E."/>
            <person name="Henrissat B."/>
            <person name="Morin E."/>
            <person name="Kohler A."/>
            <person name="Barry K."/>
            <person name="LaButti K."/>
            <person name="Morin E."/>
            <person name="Salamov A."/>
            <person name="Lipzen A."/>
            <person name="Mereny Z."/>
            <person name="Hegedus B."/>
            <person name="Baldrian P."/>
            <person name="Stursova M."/>
            <person name="Weitz H."/>
            <person name="Taylor A."/>
            <person name="Grigoriev I.V."/>
            <person name="Nagy L.G."/>
            <person name="Martin F."/>
            <person name="Kauserud H."/>
        </authorList>
    </citation>
    <scope>NUCLEOTIDE SEQUENCE</scope>
    <source>
        <strain evidence="1">CBHHK200</strain>
    </source>
</reference>